<dbReference type="GO" id="GO:0015031">
    <property type="term" value="P:protein transport"/>
    <property type="evidence" value="ECO:0007669"/>
    <property type="project" value="UniProtKB-KW"/>
</dbReference>
<organism evidence="11">
    <name type="scientific">Picea sitchensis</name>
    <name type="common">Sitka spruce</name>
    <name type="synonym">Pinus sitchensis</name>
    <dbReference type="NCBI Taxonomy" id="3332"/>
    <lineage>
        <taxon>Eukaryota</taxon>
        <taxon>Viridiplantae</taxon>
        <taxon>Streptophyta</taxon>
        <taxon>Embryophyta</taxon>
        <taxon>Tracheophyta</taxon>
        <taxon>Spermatophyta</taxon>
        <taxon>Pinopsida</taxon>
        <taxon>Pinidae</taxon>
        <taxon>Conifers I</taxon>
        <taxon>Pinales</taxon>
        <taxon>Pinaceae</taxon>
        <taxon>Picea</taxon>
    </lineage>
</organism>
<keyword evidence="4 10" id="KW-0812">Transmembrane</keyword>
<protein>
    <recommendedName>
        <fullName evidence="9">Golgi SNAP receptor complex member 1</fullName>
    </recommendedName>
</protein>
<dbReference type="OMA" id="EILRDYC"/>
<dbReference type="GO" id="GO:0006906">
    <property type="term" value="P:vesicle fusion"/>
    <property type="evidence" value="ECO:0007669"/>
    <property type="project" value="TreeGrafter"/>
</dbReference>
<name>A9NSC1_PICSI</name>
<keyword evidence="3 9" id="KW-0813">Transport</keyword>
<sequence>MDLPGTWDELRKQARKLEGQLDEQLTSYRRLVNTKVEGSEQEKEAGIERLLQQLQHVNAQMQVWVSSGSSEILSHTLTRHQEIFNDLSQEFKRLRSNLKARREHEALLQSFTSFDNANGHVERSSDSAEQALLKEQARLQSSTGQIDNVILQAQATLGALMFQRSTFGNIGSKISNVSSRLPSVNHVLSAIRRRKSMDTIILSLVASSCTVFILIYWFSK</sequence>
<evidence type="ECO:0000256" key="7">
    <source>
        <dbReference type="ARBA" id="ARBA00023034"/>
    </source>
</evidence>
<evidence type="ECO:0000256" key="8">
    <source>
        <dbReference type="ARBA" id="ARBA00023136"/>
    </source>
</evidence>
<dbReference type="PANTHER" id="PTHR21094">
    <property type="entry name" value="GOS-28 SNARE- RELATED"/>
    <property type="match status" value="1"/>
</dbReference>
<dbReference type="GO" id="GO:0031201">
    <property type="term" value="C:SNARE complex"/>
    <property type="evidence" value="ECO:0007669"/>
    <property type="project" value="TreeGrafter"/>
</dbReference>
<keyword evidence="8 9" id="KW-0472">Membrane</keyword>
<keyword evidence="9" id="KW-0931">ER-Golgi transport</keyword>
<comment type="subcellular location">
    <subcellularLocation>
        <location evidence="1">Golgi apparatus membrane</location>
        <topology evidence="1">Single-pass type IV membrane protein</topology>
    </subcellularLocation>
</comment>
<dbReference type="AlphaFoldDB" id="A9NSC1"/>
<evidence type="ECO:0000256" key="5">
    <source>
        <dbReference type="ARBA" id="ARBA00022927"/>
    </source>
</evidence>
<dbReference type="GO" id="GO:0005801">
    <property type="term" value="C:cis-Golgi network"/>
    <property type="evidence" value="ECO:0007669"/>
    <property type="project" value="InterPro"/>
</dbReference>
<comment type="similarity">
    <text evidence="2 9">Belongs to the GOSR1 family.</text>
</comment>
<dbReference type="InterPro" id="IPR023601">
    <property type="entry name" value="Golgi_SNAP_su1"/>
</dbReference>
<evidence type="ECO:0000256" key="6">
    <source>
        <dbReference type="ARBA" id="ARBA00022989"/>
    </source>
</evidence>
<evidence type="ECO:0000256" key="9">
    <source>
        <dbReference type="PIRNR" id="PIRNR027109"/>
    </source>
</evidence>
<accession>A9NSC1</accession>
<comment type="subunit">
    <text evidence="9">Component of several multiprotein Golgi SNARE complexes.</text>
</comment>
<comment type="function">
    <text evidence="9">Involved in transport from the ER to the Golgi apparatus as well as in intra-Golgi transport. It belongs to a super-family of proteins called t-SNAREs or soluble NSF (N-ethylmaleimide-sensitive factor) attachment protein receptor.</text>
</comment>
<dbReference type="GO" id="GO:0000139">
    <property type="term" value="C:Golgi membrane"/>
    <property type="evidence" value="ECO:0007669"/>
    <property type="project" value="UniProtKB-SubCell"/>
</dbReference>
<keyword evidence="6 10" id="KW-1133">Transmembrane helix</keyword>
<proteinExistence type="evidence at transcript level"/>
<evidence type="ECO:0000256" key="10">
    <source>
        <dbReference type="SAM" id="Phobius"/>
    </source>
</evidence>
<dbReference type="GO" id="GO:0048219">
    <property type="term" value="P:inter-Golgi cisterna vesicle-mediated transport"/>
    <property type="evidence" value="ECO:0007669"/>
    <property type="project" value="TreeGrafter"/>
</dbReference>
<dbReference type="EMBL" id="EF084208">
    <property type="protein sequence ID" value="ABK23532.1"/>
    <property type="molecule type" value="mRNA"/>
</dbReference>
<evidence type="ECO:0000256" key="2">
    <source>
        <dbReference type="ARBA" id="ARBA00008473"/>
    </source>
</evidence>
<evidence type="ECO:0000256" key="4">
    <source>
        <dbReference type="ARBA" id="ARBA00022692"/>
    </source>
</evidence>
<evidence type="ECO:0000256" key="1">
    <source>
        <dbReference type="ARBA" id="ARBA00004409"/>
    </source>
</evidence>
<dbReference type="PANTHER" id="PTHR21094:SF0">
    <property type="entry name" value="GOLGI SNAP RECEPTOR COMPLEX MEMBER 1-1"/>
    <property type="match status" value="1"/>
</dbReference>
<feature type="transmembrane region" description="Helical" evidence="10">
    <location>
        <begin position="199"/>
        <end position="218"/>
    </location>
</feature>
<dbReference type="GO" id="GO:0005797">
    <property type="term" value="C:Golgi medial cisterna"/>
    <property type="evidence" value="ECO:0007669"/>
    <property type="project" value="TreeGrafter"/>
</dbReference>
<evidence type="ECO:0000256" key="3">
    <source>
        <dbReference type="ARBA" id="ARBA00022448"/>
    </source>
</evidence>
<keyword evidence="7 9" id="KW-0333">Golgi apparatus</keyword>
<dbReference type="GO" id="GO:0005484">
    <property type="term" value="F:SNAP receptor activity"/>
    <property type="evidence" value="ECO:0007669"/>
    <property type="project" value="TreeGrafter"/>
</dbReference>
<evidence type="ECO:0000313" key="11">
    <source>
        <dbReference type="EMBL" id="ABK23532.1"/>
    </source>
</evidence>
<reference evidence="11" key="1">
    <citation type="journal article" date="2008" name="BMC Genomics">
        <title>A conifer genomics resource of 200,000 spruce (Picea spp.) ESTs and 6,464 high-quality, sequence-finished full-length cDNAs for Sitka spruce (Picea sitchensis).</title>
        <authorList>
            <person name="Ralph S.G."/>
            <person name="Chun H.J."/>
            <person name="Kolosova N."/>
            <person name="Cooper D."/>
            <person name="Oddy C."/>
            <person name="Ritland C.E."/>
            <person name="Kirkpatrick R."/>
            <person name="Moore R."/>
            <person name="Barber S."/>
            <person name="Holt R.A."/>
            <person name="Jones S.J."/>
            <person name="Marra M.A."/>
            <person name="Douglas C.J."/>
            <person name="Ritland K."/>
            <person name="Bohlmann J."/>
        </authorList>
    </citation>
    <scope>NUCLEOTIDE SEQUENCE</scope>
    <source>
        <tissue evidence="11">Green portion of the leader tissue</tissue>
    </source>
</reference>
<keyword evidence="5 9" id="KW-0653">Protein transport</keyword>
<dbReference type="PIRSF" id="PIRSF027109">
    <property type="entry name" value="Golgi_SNARE"/>
    <property type="match status" value="1"/>
</dbReference>
<dbReference type="GO" id="GO:0006888">
    <property type="term" value="P:endoplasmic reticulum to Golgi vesicle-mediated transport"/>
    <property type="evidence" value="ECO:0007669"/>
    <property type="project" value="InterPro"/>
</dbReference>
<dbReference type="Pfam" id="PF12352">
    <property type="entry name" value="V-SNARE_C"/>
    <property type="match status" value="1"/>
</dbReference>